<protein>
    <submittedName>
        <fullName evidence="2">Malate synthase</fullName>
        <ecNumber evidence="2">2.3.3.9</ecNumber>
    </submittedName>
</protein>
<sequence>MNMLTIDKTDIQKQDKPFIAEAVFAVEKTNSKQSSEKQTKAKQLLDRMFPLENGSHQEVTAYMVDYRHLVAYFKDGSHSGLKSNKHFVAYSGEKETPTSILFRDGNGSHVELTFGRHKGTGCVELIEIDDIQLETCTMFPQESSEISAMRHWISLVRGDEKGKPKACTESKAYTAKSGEDYDLECCYTMNK</sequence>
<evidence type="ECO:0000313" key="3">
    <source>
        <dbReference type="Proteomes" id="UP000030451"/>
    </source>
</evidence>
<dbReference type="InterPro" id="IPR048357">
    <property type="entry name" value="MSG_insertion"/>
</dbReference>
<dbReference type="InterPro" id="IPR011076">
    <property type="entry name" value="Malate_synth_sf"/>
</dbReference>
<dbReference type="OrthoDB" id="5899875at2"/>
<name>A0A0A5I380_PHOS4</name>
<evidence type="ECO:0000259" key="1">
    <source>
        <dbReference type="Pfam" id="PF20658"/>
    </source>
</evidence>
<dbReference type="SUPFAM" id="SSF51645">
    <property type="entry name" value="Malate synthase G"/>
    <property type="match status" value="1"/>
</dbReference>
<keyword evidence="2" id="KW-0808">Transferase</keyword>
<dbReference type="GO" id="GO:0006097">
    <property type="term" value="P:glyoxylate cycle"/>
    <property type="evidence" value="ECO:0007669"/>
    <property type="project" value="InterPro"/>
</dbReference>
<dbReference type="PANTHER" id="PTHR42739:SF1">
    <property type="entry name" value="MALATE SYNTHASE G"/>
    <property type="match status" value="1"/>
</dbReference>
<dbReference type="InterPro" id="IPR006253">
    <property type="entry name" value="Malate_synthG"/>
</dbReference>
<organism evidence="2 3">
    <name type="scientific">Photobacterium sp. (strain ATCC 43367)</name>
    <dbReference type="NCBI Taxonomy" id="379097"/>
    <lineage>
        <taxon>Bacteria</taxon>
        <taxon>Pseudomonadati</taxon>
        <taxon>Pseudomonadota</taxon>
        <taxon>Gammaproteobacteria</taxon>
        <taxon>Vibrionales</taxon>
        <taxon>Vibrionaceae</taxon>
        <taxon>Vibrio</taxon>
        <taxon>Vibrio oreintalis group</taxon>
    </lineage>
</organism>
<dbReference type="RefSeq" id="WP_005470108.1">
    <property type="nucleotide sequence ID" value="NZ_JAVHXG010000642.1"/>
</dbReference>
<dbReference type="PANTHER" id="PTHR42739">
    <property type="entry name" value="MALATE SYNTHASE G"/>
    <property type="match status" value="1"/>
</dbReference>
<dbReference type="NCBIfam" id="NF006511">
    <property type="entry name" value="PRK08951.1"/>
    <property type="match status" value="1"/>
</dbReference>
<dbReference type="AlphaFoldDB" id="A0A0A5I380"/>
<gene>
    <name evidence="2" type="ORF">NM06_04705</name>
</gene>
<evidence type="ECO:0000313" key="2">
    <source>
        <dbReference type="EMBL" id="KGY10214.1"/>
    </source>
</evidence>
<dbReference type="STRING" id="379097.SE23_05780"/>
<dbReference type="GO" id="GO:0000287">
    <property type="term" value="F:magnesium ion binding"/>
    <property type="evidence" value="ECO:0007669"/>
    <property type="project" value="TreeGrafter"/>
</dbReference>
<keyword evidence="2" id="KW-0012">Acyltransferase</keyword>
<dbReference type="EMBL" id="JRWP01000004">
    <property type="protein sequence ID" value="KGY10214.1"/>
    <property type="molecule type" value="Genomic_DNA"/>
</dbReference>
<reference evidence="2 3" key="1">
    <citation type="submission" date="2014-10" db="EMBL/GenBank/DDBJ databases">
        <title>Genome sequencing of Vibrio sinaloensis T08.</title>
        <authorList>
            <person name="Chan K.-G."/>
            <person name="Mohamad N.I."/>
        </authorList>
    </citation>
    <scope>NUCLEOTIDE SEQUENCE [LARGE SCALE GENOMIC DNA]</scope>
    <source>
        <strain evidence="2 3">T08</strain>
    </source>
</reference>
<dbReference type="Gene3D" id="2.170.170.11">
    <property type="entry name" value="Malate synthase G - maily-beta sub-domain"/>
    <property type="match status" value="1"/>
</dbReference>
<accession>A0A0A5I380</accession>
<proteinExistence type="predicted"/>
<dbReference type="EC" id="2.3.3.9" evidence="2"/>
<comment type="caution">
    <text evidence="2">The sequence shown here is derived from an EMBL/GenBank/DDBJ whole genome shotgun (WGS) entry which is preliminary data.</text>
</comment>
<feature type="domain" description="Malate synthase G alpha-beta insertion" evidence="1">
    <location>
        <begin position="40"/>
        <end position="103"/>
    </location>
</feature>
<dbReference type="Pfam" id="PF20658">
    <property type="entry name" value="MSG_insertion"/>
    <property type="match status" value="1"/>
</dbReference>
<dbReference type="GO" id="GO:0009436">
    <property type="term" value="P:glyoxylate catabolic process"/>
    <property type="evidence" value="ECO:0007669"/>
    <property type="project" value="TreeGrafter"/>
</dbReference>
<dbReference type="GO" id="GO:0005829">
    <property type="term" value="C:cytosol"/>
    <property type="evidence" value="ECO:0007669"/>
    <property type="project" value="TreeGrafter"/>
</dbReference>
<dbReference type="Proteomes" id="UP000030451">
    <property type="component" value="Unassembled WGS sequence"/>
</dbReference>
<dbReference type="GO" id="GO:0004474">
    <property type="term" value="F:malate synthase activity"/>
    <property type="evidence" value="ECO:0007669"/>
    <property type="project" value="UniProtKB-EC"/>
</dbReference>